<keyword evidence="2" id="KW-1185">Reference proteome</keyword>
<comment type="caution">
    <text evidence="1">The sequence shown here is derived from an EMBL/GenBank/DDBJ whole genome shotgun (WGS) entry which is preliminary data.</text>
</comment>
<dbReference type="RefSeq" id="WP_120712531.1">
    <property type="nucleotide sequence ID" value="NZ_RBCJ01000003.1"/>
</dbReference>
<gene>
    <name evidence="1" type="ORF">D7Z94_15675</name>
</gene>
<evidence type="ECO:0000313" key="1">
    <source>
        <dbReference type="EMBL" id="RKN79723.1"/>
    </source>
</evidence>
<dbReference type="AlphaFoldDB" id="A0A3B0C1P5"/>
<dbReference type="InterPro" id="IPR005502">
    <property type="entry name" value="Ribosyl_crysJ1"/>
</dbReference>
<dbReference type="InterPro" id="IPR036705">
    <property type="entry name" value="Ribosyl_crysJ1_sf"/>
</dbReference>
<dbReference type="SUPFAM" id="SSF101478">
    <property type="entry name" value="ADP-ribosylglycohydrolase"/>
    <property type="match status" value="1"/>
</dbReference>
<evidence type="ECO:0000313" key="2">
    <source>
        <dbReference type="Proteomes" id="UP000276603"/>
    </source>
</evidence>
<name>A0A3B0C1P5_9FLAO</name>
<dbReference type="Gene3D" id="1.10.4080.10">
    <property type="entry name" value="ADP-ribosylation/Crystallin J1"/>
    <property type="match status" value="1"/>
</dbReference>
<keyword evidence="1" id="KW-0378">Hydrolase</keyword>
<protein>
    <submittedName>
        <fullName evidence="1">ADP-ribosylglycohydrolase family protein</fullName>
    </submittedName>
</protein>
<dbReference type="Pfam" id="PF03747">
    <property type="entry name" value="ADP_ribosyl_GH"/>
    <property type="match status" value="1"/>
</dbReference>
<dbReference type="GO" id="GO:0016787">
    <property type="term" value="F:hydrolase activity"/>
    <property type="evidence" value="ECO:0007669"/>
    <property type="project" value="UniProtKB-KW"/>
</dbReference>
<dbReference type="Proteomes" id="UP000276603">
    <property type="component" value="Unassembled WGS sequence"/>
</dbReference>
<dbReference type="OrthoDB" id="9761704at2"/>
<accession>A0A3B0C1P5</accession>
<proteinExistence type="predicted"/>
<organism evidence="1 2">
    <name type="scientific">Ulvibacterium marinum</name>
    <dbReference type="NCBI Taxonomy" id="2419782"/>
    <lineage>
        <taxon>Bacteria</taxon>
        <taxon>Pseudomonadati</taxon>
        <taxon>Bacteroidota</taxon>
        <taxon>Flavobacteriia</taxon>
        <taxon>Flavobacteriales</taxon>
        <taxon>Flavobacteriaceae</taxon>
        <taxon>Ulvibacterium</taxon>
    </lineage>
</organism>
<sequence length="412" mass="46623">MREKIIVFSFLVVFGSSLGLSQEYHTISKKELRSKIEGYWLGQLVGNYMGFPFEFVYSADPAPVFIDKYYNVTDSSGIKMNHTDRRGNVNIFADALGGAWSDDDSDIEFVTLHAVEEHGLDINYQEITNAWKKHINRFIWVSNRKARDLMDQGLVAPDTGKKENNPYWYAIDPQLVNEIWSAFYPAMPDKAVERAEWGARITSDDWGTHPTMFYAALCSAAFYEKDIAKLYDIGMSYIPKDSPFYKGLQDVKRWHKENSDWKTTRELIKNNYLAYPKVVDNPFYQEVSAMVNGLCGAMAILYGEGDFIKTTGIAVSAGYDCDNQGATCAGLIGVLNGAGCIPRELTHEMGYNEKWDAPFNNQYINYSRDGLPNLTYISDIIDRILAISERAILENGGKKTEESGTTIYHIKA</sequence>
<reference evidence="1 2" key="1">
    <citation type="submission" date="2018-10" db="EMBL/GenBank/DDBJ databases">
        <title>Ulvibacterium marinum gen. nov., sp. nov., a novel marine bacterium of the family Flavobacteriaceae, isolated from a culture of the green alga Ulva prolifera.</title>
        <authorList>
            <person name="Zhang Z."/>
        </authorList>
    </citation>
    <scope>NUCLEOTIDE SEQUENCE [LARGE SCALE GENOMIC DNA]</scope>
    <source>
        <strain evidence="1 2">CCMM003</strain>
    </source>
</reference>
<dbReference type="EMBL" id="RBCJ01000003">
    <property type="protein sequence ID" value="RKN79723.1"/>
    <property type="molecule type" value="Genomic_DNA"/>
</dbReference>